<accession>A0AAD9N8S1</accession>
<dbReference type="AlphaFoldDB" id="A0AAD9N8S1"/>
<reference evidence="2" key="1">
    <citation type="journal article" date="2023" name="Mol. Biol. Evol.">
        <title>Third-Generation Sequencing Reveals the Adaptive Role of the Epigenome in Three Deep-Sea Polychaetes.</title>
        <authorList>
            <person name="Perez M."/>
            <person name="Aroh O."/>
            <person name="Sun Y."/>
            <person name="Lan Y."/>
            <person name="Juniper S.K."/>
            <person name="Young C.R."/>
            <person name="Angers B."/>
            <person name="Qian P.Y."/>
        </authorList>
    </citation>
    <scope>NUCLEOTIDE SEQUENCE</scope>
    <source>
        <strain evidence="2">P08H-3</strain>
    </source>
</reference>
<keyword evidence="3" id="KW-1185">Reference proteome</keyword>
<organism evidence="2 3">
    <name type="scientific">Paralvinella palmiformis</name>
    <dbReference type="NCBI Taxonomy" id="53620"/>
    <lineage>
        <taxon>Eukaryota</taxon>
        <taxon>Metazoa</taxon>
        <taxon>Spiralia</taxon>
        <taxon>Lophotrochozoa</taxon>
        <taxon>Annelida</taxon>
        <taxon>Polychaeta</taxon>
        <taxon>Sedentaria</taxon>
        <taxon>Canalipalpata</taxon>
        <taxon>Terebellida</taxon>
        <taxon>Terebelliformia</taxon>
        <taxon>Alvinellidae</taxon>
        <taxon>Paralvinella</taxon>
    </lineage>
</organism>
<dbReference type="EMBL" id="JAODUP010000156">
    <property type="protein sequence ID" value="KAK2159221.1"/>
    <property type="molecule type" value="Genomic_DNA"/>
</dbReference>
<evidence type="ECO:0000313" key="2">
    <source>
        <dbReference type="EMBL" id="KAK2159221.1"/>
    </source>
</evidence>
<dbReference type="Proteomes" id="UP001208570">
    <property type="component" value="Unassembled WGS sequence"/>
</dbReference>
<evidence type="ECO:0000256" key="1">
    <source>
        <dbReference type="SAM" id="MobiDB-lite"/>
    </source>
</evidence>
<gene>
    <name evidence="2" type="ORF">LSH36_156g08001</name>
</gene>
<feature type="region of interest" description="Disordered" evidence="1">
    <location>
        <begin position="133"/>
        <end position="236"/>
    </location>
</feature>
<name>A0AAD9N8S1_9ANNE</name>
<feature type="compositionally biased region" description="Polar residues" evidence="1">
    <location>
        <begin position="198"/>
        <end position="211"/>
    </location>
</feature>
<comment type="caution">
    <text evidence="2">The sequence shown here is derived from an EMBL/GenBank/DDBJ whole genome shotgun (WGS) entry which is preliminary data.</text>
</comment>
<protein>
    <submittedName>
        <fullName evidence="2">Uncharacterized protein</fullName>
    </submittedName>
</protein>
<feature type="compositionally biased region" description="Polar residues" evidence="1">
    <location>
        <begin position="155"/>
        <end position="175"/>
    </location>
</feature>
<evidence type="ECO:0000313" key="3">
    <source>
        <dbReference type="Proteomes" id="UP001208570"/>
    </source>
</evidence>
<feature type="compositionally biased region" description="Gly residues" evidence="1">
    <location>
        <begin position="140"/>
        <end position="151"/>
    </location>
</feature>
<sequence length="236" mass="25015">MGDSDIAIAVSNWFGNKRIRFKKNLTKGTEEANMYATKLAEHGPEAASAMAVAATSPTTTSNQLQSGGRGSPIKEEIGENSDFPQVSRVNFLDLAWMWQPICFRAVYVSNWFGNKRIRFKKNIGKGQEEANMYTSRSGLSGPGTPSGGGALSPGQQSSTSANDDSLGSPGASNYNPMVPRSQGQMSSGQGQGMYMNLNGDSYQSGGDSVPSQAGGYNAEGLPSSTSGMYDPHMQQV</sequence>
<proteinExistence type="predicted"/>